<dbReference type="AlphaFoldDB" id="A0A518HXQ0"/>
<name>A0A518HXQ0_9BACT</name>
<reference evidence="3 4" key="1">
    <citation type="submission" date="2019-03" db="EMBL/GenBank/DDBJ databases">
        <title>Deep-cultivation of Planctomycetes and their phenomic and genomic characterization uncovers novel biology.</title>
        <authorList>
            <person name="Wiegand S."/>
            <person name="Jogler M."/>
            <person name="Boedeker C."/>
            <person name="Pinto D."/>
            <person name="Vollmers J."/>
            <person name="Rivas-Marin E."/>
            <person name="Kohn T."/>
            <person name="Peeters S.H."/>
            <person name="Heuer A."/>
            <person name="Rast P."/>
            <person name="Oberbeckmann S."/>
            <person name="Bunk B."/>
            <person name="Jeske O."/>
            <person name="Meyerdierks A."/>
            <person name="Storesund J.E."/>
            <person name="Kallscheuer N."/>
            <person name="Luecker S."/>
            <person name="Lage O.M."/>
            <person name="Pohl T."/>
            <person name="Merkel B.J."/>
            <person name="Hornburger P."/>
            <person name="Mueller R.-W."/>
            <person name="Bruemmer F."/>
            <person name="Labrenz M."/>
            <person name="Spormann A.M."/>
            <person name="Op den Camp H."/>
            <person name="Overmann J."/>
            <person name="Amann R."/>
            <person name="Jetten M.S.M."/>
            <person name="Mascher T."/>
            <person name="Medema M.H."/>
            <person name="Devos D.P."/>
            <person name="Kaster A.-K."/>
            <person name="Ovreas L."/>
            <person name="Rohde M."/>
            <person name="Galperin M.Y."/>
            <person name="Jogler C."/>
        </authorList>
    </citation>
    <scope>NUCLEOTIDE SEQUENCE [LARGE SCALE GENOMIC DNA]</scope>
    <source>
        <strain evidence="3 4">Enr13</strain>
    </source>
</reference>
<evidence type="ECO:0000256" key="1">
    <source>
        <dbReference type="SAM" id="MobiDB-lite"/>
    </source>
</evidence>
<dbReference type="RefSeq" id="WP_145389898.1">
    <property type="nucleotide sequence ID" value="NZ_CP037423.1"/>
</dbReference>
<organism evidence="3 4">
    <name type="scientific">Stieleria neptunia</name>
    <dbReference type="NCBI Taxonomy" id="2527979"/>
    <lineage>
        <taxon>Bacteria</taxon>
        <taxon>Pseudomonadati</taxon>
        <taxon>Planctomycetota</taxon>
        <taxon>Planctomycetia</taxon>
        <taxon>Pirellulales</taxon>
        <taxon>Pirellulaceae</taxon>
        <taxon>Stieleria</taxon>
    </lineage>
</organism>
<dbReference type="OrthoDB" id="233093at2"/>
<dbReference type="Pfam" id="PF09937">
    <property type="entry name" value="DUF2169"/>
    <property type="match status" value="1"/>
</dbReference>
<proteinExistence type="predicted"/>
<dbReference type="InterPro" id="IPR018683">
    <property type="entry name" value="DUF2169"/>
</dbReference>
<gene>
    <name evidence="3" type="ORF">Enr13x_55100</name>
</gene>
<feature type="compositionally biased region" description="Polar residues" evidence="1">
    <location>
        <begin position="1"/>
        <end position="10"/>
    </location>
</feature>
<evidence type="ECO:0000259" key="2">
    <source>
        <dbReference type="Pfam" id="PF09937"/>
    </source>
</evidence>
<evidence type="ECO:0000313" key="4">
    <source>
        <dbReference type="Proteomes" id="UP000319004"/>
    </source>
</evidence>
<protein>
    <recommendedName>
        <fullName evidence="2">DUF2169 domain-containing protein</fullName>
    </recommendedName>
</protein>
<sequence length="392" mass="43699">MNPNASQPESSTDELPVATQVSGRASNGDFILSVLAKRTYRMVDNRWEVDEEQEPLFGDPLANADHPALMQRDTDLHPQKEKTDVIIKGHAYGNGRTTFLAGVAVAEHRMMIHVSGDRMVDRSPADRLCFSPPQPVDKIPLCYSHAYGGVDAVSEKKYGNPFLELADQYRGDEIDLAAASPFRYPRNGGGMGYLMEFDPASFDPIPLPNLENPSQLLTPETLLYGDVDQWPLMPLPAATDWLDYGAFPRNALMGFVPLFDPQITTVLEIQAGYVPAEIWHEDFTGNPATYIAGLNGASLPLQLPHLTGGEPLMLRNIHPQFEQWGFNLPGEVPTLRTDGRQGKLNDTRPVIHTVVIDPDTQRMTILWRGSAKALRPYLPDELERMPFEVIWD</sequence>
<keyword evidence="4" id="KW-1185">Reference proteome</keyword>
<feature type="region of interest" description="Disordered" evidence="1">
    <location>
        <begin position="1"/>
        <end position="21"/>
    </location>
</feature>
<feature type="domain" description="DUF2169" evidence="2">
    <location>
        <begin position="30"/>
        <end position="368"/>
    </location>
</feature>
<dbReference type="Proteomes" id="UP000319004">
    <property type="component" value="Chromosome"/>
</dbReference>
<accession>A0A518HXQ0</accession>
<evidence type="ECO:0000313" key="3">
    <source>
        <dbReference type="EMBL" id="QDV45631.1"/>
    </source>
</evidence>
<dbReference type="KEGG" id="snep:Enr13x_55100"/>
<dbReference type="EMBL" id="CP037423">
    <property type="protein sequence ID" value="QDV45631.1"/>
    <property type="molecule type" value="Genomic_DNA"/>
</dbReference>